<evidence type="ECO:0000259" key="5">
    <source>
        <dbReference type="PROSITE" id="PS50931"/>
    </source>
</evidence>
<keyword evidence="4" id="KW-0804">Transcription</keyword>
<keyword evidence="7" id="KW-1185">Reference proteome</keyword>
<name>A0A2T3JBT2_9GAMM</name>
<sequence length="306" mass="34650">MQTKNNKIGFDLNTLEMFARVVVCHSFTKAAAELEITKSTISRKVAELEKHLGTRLLTRSTRTLVLTKEGEAFYQSCVHIIDLIEQAELEVMASHDLVRGPLNIVMPVEVGNGLLGRCMKEFMKLHPHVTIHLELSNRKVDLISEGVDLKVQIGELDESSLIARTFHYSTRILVASPEYLAEYGTPQLLEDLKAPHQQIKNSSSIRTADKNVLAGLPYRFKVNTINASLEACLDGFGITFMPEFICKEHIVSGRLVHVLPDVYSAQIPVSFVYPERKLISKRLRAFIDFTIMRFEEEITLRKVNEI</sequence>
<keyword evidence="2" id="KW-0805">Transcription regulation</keyword>
<dbReference type="InterPro" id="IPR036390">
    <property type="entry name" value="WH_DNA-bd_sf"/>
</dbReference>
<dbReference type="FunFam" id="1.10.10.10:FF:000001">
    <property type="entry name" value="LysR family transcriptional regulator"/>
    <property type="match status" value="1"/>
</dbReference>
<keyword evidence="3" id="KW-0238">DNA-binding</keyword>
<protein>
    <submittedName>
        <fullName evidence="6">LysR family transcriptional regulator</fullName>
    </submittedName>
</protein>
<dbReference type="GO" id="GO:0003700">
    <property type="term" value="F:DNA-binding transcription factor activity"/>
    <property type="evidence" value="ECO:0007669"/>
    <property type="project" value="InterPro"/>
</dbReference>
<dbReference type="SUPFAM" id="SSF46785">
    <property type="entry name" value="Winged helix' DNA-binding domain"/>
    <property type="match status" value="1"/>
</dbReference>
<dbReference type="Pfam" id="PF00126">
    <property type="entry name" value="HTH_1"/>
    <property type="match status" value="1"/>
</dbReference>
<proteinExistence type="inferred from homology"/>
<feature type="domain" description="HTH lysR-type" evidence="5">
    <location>
        <begin position="10"/>
        <end position="67"/>
    </location>
</feature>
<evidence type="ECO:0000256" key="1">
    <source>
        <dbReference type="ARBA" id="ARBA00009437"/>
    </source>
</evidence>
<dbReference type="InterPro" id="IPR036388">
    <property type="entry name" value="WH-like_DNA-bd_sf"/>
</dbReference>
<dbReference type="Pfam" id="PF03466">
    <property type="entry name" value="LysR_substrate"/>
    <property type="match status" value="1"/>
</dbReference>
<dbReference type="Gene3D" id="3.40.190.290">
    <property type="match status" value="1"/>
</dbReference>
<evidence type="ECO:0000256" key="3">
    <source>
        <dbReference type="ARBA" id="ARBA00023125"/>
    </source>
</evidence>
<dbReference type="PROSITE" id="PS50931">
    <property type="entry name" value="HTH_LYSR"/>
    <property type="match status" value="1"/>
</dbReference>
<dbReference type="GO" id="GO:0043565">
    <property type="term" value="F:sequence-specific DNA binding"/>
    <property type="evidence" value="ECO:0007669"/>
    <property type="project" value="TreeGrafter"/>
</dbReference>
<dbReference type="RefSeq" id="WP_107244121.1">
    <property type="nucleotide sequence ID" value="NZ_PYMJ01000022.1"/>
</dbReference>
<organism evidence="6 7">
    <name type="scientific">Photobacterium frigidiphilum</name>
    <dbReference type="NCBI Taxonomy" id="264736"/>
    <lineage>
        <taxon>Bacteria</taxon>
        <taxon>Pseudomonadati</taxon>
        <taxon>Pseudomonadota</taxon>
        <taxon>Gammaproteobacteria</taxon>
        <taxon>Vibrionales</taxon>
        <taxon>Vibrionaceae</taxon>
        <taxon>Photobacterium</taxon>
    </lineage>
</organism>
<dbReference type="SUPFAM" id="SSF53850">
    <property type="entry name" value="Periplasmic binding protein-like II"/>
    <property type="match status" value="1"/>
</dbReference>
<accession>A0A2T3JBT2</accession>
<dbReference type="EMBL" id="PYMJ01000022">
    <property type="protein sequence ID" value="PSU46341.1"/>
    <property type="molecule type" value="Genomic_DNA"/>
</dbReference>
<dbReference type="Proteomes" id="UP000240987">
    <property type="component" value="Unassembled WGS sequence"/>
</dbReference>
<evidence type="ECO:0000256" key="2">
    <source>
        <dbReference type="ARBA" id="ARBA00023015"/>
    </source>
</evidence>
<dbReference type="Gene3D" id="1.10.10.10">
    <property type="entry name" value="Winged helix-like DNA-binding domain superfamily/Winged helix DNA-binding domain"/>
    <property type="match status" value="1"/>
</dbReference>
<dbReference type="InterPro" id="IPR005119">
    <property type="entry name" value="LysR_subst-bd"/>
</dbReference>
<evidence type="ECO:0000256" key="4">
    <source>
        <dbReference type="ARBA" id="ARBA00023163"/>
    </source>
</evidence>
<dbReference type="PRINTS" id="PR00039">
    <property type="entry name" value="HTHLYSR"/>
</dbReference>
<dbReference type="CDD" id="cd08422">
    <property type="entry name" value="PBP2_CrgA_like"/>
    <property type="match status" value="1"/>
</dbReference>
<evidence type="ECO:0000313" key="6">
    <source>
        <dbReference type="EMBL" id="PSU46341.1"/>
    </source>
</evidence>
<dbReference type="PANTHER" id="PTHR30537:SF68">
    <property type="entry name" value="TRANSCRIPTIONAL REGULATOR-RELATED"/>
    <property type="match status" value="1"/>
</dbReference>
<dbReference type="InterPro" id="IPR000847">
    <property type="entry name" value="LysR_HTH_N"/>
</dbReference>
<dbReference type="PANTHER" id="PTHR30537">
    <property type="entry name" value="HTH-TYPE TRANSCRIPTIONAL REGULATOR"/>
    <property type="match status" value="1"/>
</dbReference>
<comment type="similarity">
    <text evidence="1">Belongs to the LysR transcriptional regulatory family.</text>
</comment>
<dbReference type="GO" id="GO:0006351">
    <property type="term" value="P:DNA-templated transcription"/>
    <property type="evidence" value="ECO:0007669"/>
    <property type="project" value="TreeGrafter"/>
</dbReference>
<dbReference type="OrthoDB" id="9786526at2"/>
<dbReference type="AlphaFoldDB" id="A0A2T3JBT2"/>
<evidence type="ECO:0000313" key="7">
    <source>
        <dbReference type="Proteomes" id="UP000240987"/>
    </source>
</evidence>
<gene>
    <name evidence="6" type="ORF">C9J12_18855</name>
</gene>
<reference evidence="6 7" key="1">
    <citation type="submission" date="2018-01" db="EMBL/GenBank/DDBJ databases">
        <title>Whole genome sequencing of Histamine producing bacteria.</title>
        <authorList>
            <person name="Butler K."/>
        </authorList>
    </citation>
    <scope>NUCLEOTIDE SEQUENCE [LARGE SCALE GENOMIC DNA]</scope>
    <source>
        <strain evidence="6 7">JCM 12947</strain>
    </source>
</reference>
<dbReference type="InterPro" id="IPR058163">
    <property type="entry name" value="LysR-type_TF_proteobact-type"/>
</dbReference>
<comment type="caution">
    <text evidence="6">The sequence shown here is derived from an EMBL/GenBank/DDBJ whole genome shotgun (WGS) entry which is preliminary data.</text>
</comment>